<dbReference type="PANTHER" id="PTHR43378:SF2">
    <property type="entry name" value="UDP-3-O-ACYLGLUCOSAMINE N-ACYLTRANSFERASE 1, MITOCHONDRIAL-RELATED"/>
    <property type="match status" value="1"/>
</dbReference>
<evidence type="ECO:0000256" key="6">
    <source>
        <dbReference type="ARBA" id="ARBA00023315"/>
    </source>
</evidence>
<dbReference type="InterPro" id="IPR020573">
    <property type="entry name" value="UDP_GlcNAc_AcTrfase_non-rep"/>
</dbReference>
<dbReference type="Gene3D" id="2.160.10.10">
    <property type="entry name" value="Hexapeptide repeat proteins"/>
    <property type="match status" value="1"/>
</dbReference>
<dbReference type="InterPro" id="IPR001451">
    <property type="entry name" value="Hexapep"/>
</dbReference>
<evidence type="ECO:0000259" key="8">
    <source>
        <dbReference type="Pfam" id="PF04613"/>
    </source>
</evidence>
<dbReference type="EC" id="2.3.1.191" evidence="7"/>
<accession>A0ABP3FMI8</accession>
<evidence type="ECO:0000256" key="5">
    <source>
        <dbReference type="ARBA" id="ARBA00023098"/>
    </source>
</evidence>
<comment type="subunit">
    <text evidence="7">Homotrimer.</text>
</comment>
<evidence type="ECO:0000313" key="10">
    <source>
        <dbReference type="Proteomes" id="UP001501787"/>
    </source>
</evidence>
<keyword evidence="1 7" id="KW-0444">Lipid biosynthesis</keyword>
<dbReference type="HAMAP" id="MF_00523">
    <property type="entry name" value="LpxD"/>
    <property type="match status" value="1"/>
</dbReference>
<comment type="similarity">
    <text evidence="7">Belongs to the transferase hexapeptide repeat family. LpxD subfamily.</text>
</comment>
<gene>
    <name evidence="7 9" type="primary">lpxD</name>
    <name evidence="9" type="ORF">GCM10009129_18580</name>
</gene>
<dbReference type="PANTHER" id="PTHR43378">
    <property type="entry name" value="UDP-3-O-ACYLGLUCOSAMINE N-ACYLTRANSFERASE"/>
    <property type="match status" value="1"/>
</dbReference>
<comment type="caution">
    <text evidence="9">The sequence shown here is derived from an EMBL/GenBank/DDBJ whole genome shotgun (WGS) entry which is preliminary data.</text>
</comment>
<comment type="function">
    <text evidence="7">Catalyzes the N-acylation of UDP-3-O-acylglucosamine using 3-hydroxyacyl-ACP as the acyl donor. Is involved in the biosynthesis of lipid A, a phosphorylated glycolipid that anchors the lipopolysaccharide to the outer membrane of the cell.</text>
</comment>
<sequence>MTTITQLIAQIETRQPVLNKDALNEQQCLTDLAGVGSLSDADDTQLSFLADPRYVDKLGQTKAGCVLVTERYQAAVPASSIALVVPTPYLAYASASQLFAPSENSAYIHPTAVIDERAVIGEAVSIGAYCVIGKDVVLGARSHLSAHVVIEAGAQVGEDAVIKSHVVIGHDCVLGQHVRIHAGASIGAEGFGFAPTADPSTRGWERIAQLGKVIIGDYVRIGSNTCIDRGAINDTVLGSHVIVDNLVQIAHNVRIGDGTAIAAKTGIAGSTSIGKRCIIGGAVGINGHISITDDVTISAMSMVTKSIQRSGSYSSGTVAMPSNEWRRAAVAFRKLGQSTRTD</sequence>
<protein>
    <recommendedName>
        <fullName evidence="7">UDP-3-O-acylglucosamine N-acyltransferase</fullName>
        <ecNumber evidence="7">2.3.1.191</ecNumber>
    </recommendedName>
</protein>
<dbReference type="InterPro" id="IPR007691">
    <property type="entry name" value="LpxD"/>
</dbReference>
<evidence type="ECO:0000256" key="3">
    <source>
        <dbReference type="ARBA" id="ARBA00022679"/>
    </source>
</evidence>
<dbReference type="Pfam" id="PF00132">
    <property type="entry name" value="Hexapep"/>
    <property type="match status" value="3"/>
</dbReference>
<feature type="active site" description="Proton acceptor" evidence="7">
    <location>
        <position position="251"/>
    </location>
</feature>
<dbReference type="Pfam" id="PF04613">
    <property type="entry name" value="LpxD"/>
    <property type="match status" value="1"/>
</dbReference>
<feature type="domain" description="UDP-3-O-[3-hydroxymyristoyl] glucosamine N-acyltransferase non-repeat region" evidence="8">
    <location>
        <begin position="32"/>
        <end position="98"/>
    </location>
</feature>
<name>A0ABP3FMI8_9GAMM</name>
<evidence type="ECO:0000256" key="1">
    <source>
        <dbReference type="ARBA" id="ARBA00022516"/>
    </source>
</evidence>
<dbReference type="PROSITE" id="PS00101">
    <property type="entry name" value="HEXAPEP_TRANSFERASES"/>
    <property type="match status" value="1"/>
</dbReference>
<dbReference type="Proteomes" id="UP001501787">
    <property type="component" value="Unassembled WGS sequence"/>
</dbReference>
<keyword evidence="4 7" id="KW-0677">Repeat</keyword>
<reference evidence="10" key="1">
    <citation type="journal article" date="2019" name="Int. J. Syst. Evol. Microbiol.">
        <title>The Global Catalogue of Microorganisms (GCM) 10K type strain sequencing project: providing services to taxonomists for standard genome sequencing and annotation.</title>
        <authorList>
            <consortium name="The Broad Institute Genomics Platform"/>
            <consortium name="The Broad Institute Genome Sequencing Center for Infectious Disease"/>
            <person name="Wu L."/>
            <person name="Ma J."/>
        </authorList>
    </citation>
    <scope>NUCLEOTIDE SEQUENCE [LARGE SCALE GENOMIC DNA]</scope>
    <source>
        <strain evidence="10">JCM 16343</strain>
    </source>
</reference>
<comment type="pathway">
    <text evidence="7">Bacterial outer membrane biogenesis; LPS lipid A biosynthesis.</text>
</comment>
<keyword evidence="10" id="KW-1185">Reference proteome</keyword>
<dbReference type="EMBL" id="BAAAFR010000005">
    <property type="protein sequence ID" value="GAA0321055.1"/>
    <property type="molecule type" value="Genomic_DNA"/>
</dbReference>
<dbReference type="Gene3D" id="3.40.1390.10">
    <property type="entry name" value="MurE/MurF, N-terminal domain"/>
    <property type="match status" value="1"/>
</dbReference>
<dbReference type="InterPro" id="IPR011004">
    <property type="entry name" value="Trimer_LpxA-like_sf"/>
</dbReference>
<dbReference type="RefSeq" id="WP_201505176.1">
    <property type="nucleotide sequence ID" value="NZ_BAAAFR010000005.1"/>
</dbReference>
<keyword evidence="3 7" id="KW-0808">Transferase</keyword>
<dbReference type="NCBIfam" id="NF002060">
    <property type="entry name" value="PRK00892.1"/>
    <property type="match status" value="1"/>
</dbReference>
<dbReference type="NCBIfam" id="TIGR01853">
    <property type="entry name" value="lipid_A_lpxD"/>
    <property type="match status" value="1"/>
</dbReference>
<dbReference type="CDD" id="cd03352">
    <property type="entry name" value="LbH_LpxD"/>
    <property type="match status" value="1"/>
</dbReference>
<comment type="catalytic activity">
    <reaction evidence="7">
        <text>a UDP-3-O-[(3R)-3-hydroxyacyl]-alpha-D-glucosamine + a (3R)-hydroxyacyl-[ACP] = a UDP-2-N,3-O-bis[(3R)-3-hydroxyacyl]-alpha-D-glucosamine + holo-[ACP] + H(+)</text>
        <dbReference type="Rhea" id="RHEA:53836"/>
        <dbReference type="Rhea" id="RHEA-COMP:9685"/>
        <dbReference type="Rhea" id="RHEA-COMP:9945"/>
        <dbReference type="ChEBI" id="CHEBI:15378"/>
        <dbReference type="ChEBI" id="CHEBI:64479"/>
        <dbReference type="ChEBI" id="CHEBI:78827"/>
        <dbReference type="ChEBI" id="CHEBI:137740"/>
        <dbReference type="ChEBI" id="CHEBI:137748"/>
        <dbReference type="EC" id="2.3.1.191"/>
    </reaction>
</comment>
<keyword evidence="5 7" id="KW-0443">Lipid metabolism</keyword>
<keyword evidence="6 7" id="KW-0012">Acyltransferase</keyword>
<evidence type="ECO:0000256" key="7">
    <source>
        <dbReference type="HAMAP-Rule" id="MF_00523"/>
    </source>
</evidence>
<proteinExistence type="inferred from homology"/>
<dbReference type="InterPro" id="IPR018357">
    <property type="entry name" value="Hexapep_transf_CS"/>
</dbReference>
<dbReference type="Pfam" id="PF14602">
    <property type="entry name" value="Hexapep_2"/>
    <property type="match status" value="1"/>
</dbReference>
<organism evidence="9 10">
    <name type="scientific">Psychrobacter aestuarii</name>
    <dbReference type="NCBI Taxonomy" id="556327"/>
    <lineage>
        <taxon>Bacteria</taxon>
        <taxon>Pseudomonadati</taxon>
        <taxon>Pseudomonadota</taxon>
        <taxon>Gammaproteobacteria</taxon>
        <taxon>Moraxellales</taxon>
        <taxon>Moraxellaceae</taxon>
        <taxon>Psychrobacter</taxon>
    </lineage>
</organism>
<keyword evidence="2 7" id="KW-0441">Lipid A biosynthesis</keyword>
<evidence type="ECO:0000313" key="9">
    <source>
        <dbReference type="EMBL" id="GAA0321055.1"/>
    </source>
</evidence>
<dbReference type="SUPFAM" id="SSF51161">
    <property type="entry name" value="Trimeric LpxA-like enzymes"/>
    <property type="match status" value="1"/>
</dbReference>
<evidence type="ECO:0000256" key="4">
    <source>
        <dbReference type="ARBA" id="ARBA00022737"/>
    </source>
</evidence>
<evidence type="ECO:0000256" key="2">
    <source>
        <dbReference type="ARBA" id="ARBA00022556"/>
    </source>
</evidence>